<dbReference type="PROSITE" id="PS00154">
    <property type="entry name" value="ATPASE_E1_E2"/>
    <property type="match status" value="1"/>
</dbReference>
<accession>A0ABY2JXW5</accession>
<feature type="transmembrane region" description="Helical" evidence="8">
    <location>
        <begin position="601"/>
        <end position="628"/>
    </location>
</feature>
<feature type="transmembrane region" description="Helical" evidence="8">
    <location>
        <begin position="69"/>
        <end position="87"/>
    </location>
</feature>
<dbReference type="PANTHER" id="PTHR48085">
    <property type="entry name" value="CADMIUM/ZINC-TRANSPORTING ATPASE HMA2-RELATED"/>
    <property type="match status" value="1"/>
</dbReference>
<feature type="transmembrane region" description="Helical" evidence="8">
    <location>
        <begin position="297"/>
        <end position="327"/>
    </location>
</feature>
<keyword evidence="11" id="KW-1185">Reference proteome</keyword>
<dbReference type="InterPro" id="IPR023299">
    <property type="entry name" value="ATPase_P-typ_cyto_dom_N"/>
</dbReference>
<dbReference type="GO" id="GO:0016787">
    <property type="term" value="F:hydrolase activity"/>
    <property type="evidence" value="ECO:0007669"/>
    <property type="project" value="UniProtKB-KW"/>
</dbReference>
<dbReference type="NCBIfam" id="TIGR01525">
    <property type="entry name" value="ATPase-IB_hvy"/>
    <property type="match status" value="1"/>
</dbReference>
<dbReference type="InterPro" id="IPR036412">
    <property type="entry name" value="HAD-like_sf"/>
</dbReference>
<keyword evidence="8" id="KW-0067">ATP-binding</keyword>
<dbReference type="SFLD" id="SFLDG00002">
    <property type="entry name" value="C1.7:_P-type_atpase_like"/>
    <property type="match status" value="1"/>
</dbReference>
<feature type="transmembrane region" description="Helical" evidence="8">
    <location>
        <begin position="44"/>
        <end position="62"/>
    </location>
</feature>
<dbReference type="InterPro" id="IPR027256">
    <property type="entry name" value="P-typ_ATPase_IB"/>
</dbReference>
<dbReference type="PROSITE" id="PS51257">
    <property type="entry name" value="PROKAR_LIPOPROTEIN"/>
    <property type="match status" value="1"/>
</dbReference>
<dbReference type="SUPFAM" id="SSF81653">
    <property type="entry name" value="Calcium ATPase, transduction domain A"/>
    <property type="match status" value="1"/>
</dbReference>
<dbReference type="InterPro" id="IPR051014">
    <property type="entry name" value="Cation_Transport_ATPase_IB"/>
</dbReference>
<dbReference type="SUPFAM" id="SSF81665">
    <property type="entry name" value="Calcium ATPase, transmembrane domain M"/>
    <property type="match status" value="1"/>
</dbReference>
<dbReference type="InterPro" id="IPR008250">
    <property type="entry name" value="ATPase_P-typ_transduc_dom_A_sf"/>
</dbReference>
<evidence type="ECO:0000256" key="4">
    <source>
        <dbReference type="ARBA" id="ARBA00022723"/>
    </source>
</evidence>
<dbReference type="InterPro" id="IPR044492">
    <property type="entry name" value="P_typ_ATPase_HD_dom"/>
</dbReference>
<dbReference type="Pfam" id="PF00122">
    <property type="entry name" value="E1-E2_ATPase"/>
    <property type="match status" value="1"/>
</dbReference>
<evidence type="ECO:0000256" key="5">
    <source>
        <dbReference type="ARBA" id="ARBA00022967"/>
    </source>
</evidence>
<name>A0ABY2JXW5_9MICC</name>
<dbReference type="EMBL" id="SPKT01000032">
    <property type="protein sequence ID" value="TFH97924.1"/>
    <property type="molecule type" value="Genomic_DNA"/>
</dbReference>
<evidence type="ECO:0000313" key="11">
    <source>
        <dbReference type="Proteomes" id="UP000297477"/>
    </source>
</evidence>
<comment type="similarity">
    <text evidence="2 8">Belongs to the cation transport ATPase (P-type) (TC 3.A.3) family. Type IB subfamily.</text>
</comment>
<dbReference type="NCBIfam" id="TIGR01512">
    <property type="entry name" value="ATPase-IB2_Cd"/>
    <property type="match status" value="1"/>
</dbReference>
<evidence type="ECO:0000256" key="2">
    <source>
        <dbReference type="ARBA" id="ARBA00006024"/>
    </source>
</evidence>
<dbReference type="InterPro" id="IPR001757">
    <property type="entry name" value="P_typ_ATPase"/>
</dbReference>
<evidence type="ECO:0000256" key="8">
    <source>
        <dbReference type="RuleBase" id="RU362081"/>
    </source>
</evidence>
<comment type="subcellular location">
    <subcellularLocation>
        <location evidence="1">Cell membrane</location>
        <topology evidence="1">Multi-pass membrane protein</topology>
    </subcellularLocation>
</comment>
<dbReference type="InterPro" id="IPR059000">
    <property type="entry name" value="ATPase_P-type_domA"/>
</dbReference>
<dbReference type="PRINTS" id="PR00941">
    <property type="entry name" value="CDATPASE"/>
</dbReference>
<keyword evidence="7 8" id="KW-0472">Membrane</keyword>
<dbReference type="PANTHER" id="PTHR48085:SF5">
    <property type="entry name" value="CADMIUM_ZINC-TRANSPORTING ATPASE HMA4-RELATED"/>
    <property type="match status" value="1"/>
</dbReference>
<dbReference type="SFLD" id="SFLDS00003">
    <property type="entry name" value="Haloacid_Dehalogenase"/>
    <property type="match status" value="1"/>
</dbReference>
<feature type="transmembrane region" description="Helical" evidence="8">
    <location>
        <begin position="272"/>
        <end position="291"/>
    </location>
</feature>
<dbReference type="Gene3D" id="3.40.1110.10">
    <property type="entry name" value="Calcium-transporting ATPase, cytoplasmic domain N"/>
    <property type="match status" value="1"/>
</dbReference>
<dbReference type="SUPFAM" id="SSF56784">
    <property type="entry name" value="HAD-like"/>
    <property type="match status" value="1"/>
</dbReference>
<protein>
    <submittedName>
        <fullName evidence="10">Cadmium-translocating P-type ATPase</fullName>
        <ecNumber evidence="10">3.6.3.3</ecNumber>
    </submittedName>
</protein>
<organism evidence="10 11">
    <name type="scientific">Micrococcus lylae</name>
    <dbReference type="NCBI Taxonomy" id="1273"/>
    <lineage>
        <taxon>Bacteria</taxon>
        <taxon>Bacillati</taxon>
        <taxon>Actinomycetota</taxon>
        <taxon>Actinomycetes</taxon>
        <taxon>Micrococcales</taxon>
        <taxon>Micrococcaceae</taxon>
        <taxon>Micrococcus</taxon>
    </lineage>
</organism>
<sequence length="665" mass="67889">MPGTRVLRHGGGGLVSAACGCEAPTPTPGAPEEHEEHRPWWRDAAILLPALSGLAFLTGLVLEWSGAGLVATVVFWVGLVLGAWTFVPGALRGLFTRGRLGIGLLMTISAIGAVILGYIEEAAALAFLYSIAEALEDKAMDRARAGLRALLKLVPETATIRAGGATVEVEAKDLRPGQVLVVRPGERVATDGIVRTGRSSLDTSAITGESIPVEVGPGDTVSAGSINTAGALEIDATAAGTDNSLTTIVHLVEQAQAEKGDRARLADRIAKPLVPGVLILAVLVAALGSLLGDPELWITRALVVLVAASPCALAIAVPVTVVSAIGAASRFGVVIKSGAAFERLGGIRHLAVDKTGTLTRNQPTVTAVLAAPGITEDQVLGWAAALEQHSTHPLAAAITAATPDTPAAEGVTETAGHGITGRLDGATVTVGSPRWLAPGPLAAQVQGLEDQGMTVVIIHRDGAVAGAIGVRDELRPEVPTVVTTLTGQGIDLTMLTGDNARTARAIADQAGIDDVRAELRPEDKATAVHQLTGTRPTAMIGDGINDSPALAAAEVGIAMGATGSDAAIESADVAFTGHDLRLIPQALAHARRGRAIINQNIILSLLIIAVLLPLAITGVLGLAAVVLVHEVAEVIVIGNGLRAATTRRTALEPLTDRQAQPATTG</sequence>
<dbReference type="NCBIfam" id="TIGR01494">
    <property type="entry name" value="ATPase_P-type"/>
    <property type="match status" value="1"/>
</dbReference>
<keyword evidence="8" id="KW-0547">Nucleotide-binding</keyword>
<dbReference type="Pfam" id="PF00702">
    <property type="entry name" value="Hydrolase"/>
    <property type="match status" value="1"/>
</dbReference>
<dbReference type="EC" id="3.6.3.3" evidence="10"/>
<keyword evidence="5" id="KW-1278">Translocase</keyword>
<feature type="domain" description="P-type ATPase A" evidence="9">
    <location>
        <begin position="153"/>
        <end position="253"/>
    </location>
</feature>
<keyword evidence="6 8" id="KW-1133">Transmembrane helix</keyword>
<dbReference type="Gene3D" id="3.40.50.1000">
    <property type="entry name" value="HAD superfamily/HAD-like"/>
    <property type="match status" value="1"/>
</dbReference>
<evidence type="ECO:0000256" key="3">
    <source>
        <dbReference type="ARBA" id="ARBA00022692"/>
    </source>
</evidence>
<dbReference type="InterPro" id="IPR023298">
    <property type="entry name" value="ATPase_P-typ_TM_dom_sf"/>
</dbReference>
<evidence type="ECO:0000256" key="6">
    <source>
        <dbReference type="ARBA" id="ARBA00022989"/>
    </source>
</evidence>
<keyword evidence="4 8" id="KW-0479">Metal-binding</keyword>
<dbReference type="Gene3D" id="2.70.150.10">
    <property type="entry name" value="Calcium-transporting ATPase, cytoplasmic transduction domain A"/>
    <property type="match status" value="1"/>
</dbReference>
<dbReference type="SFLD" id="SFLDF00027">
    <property type="entry name" value="p-type_atpase"/>
    <property type="match status" value="1"/>
</dbReference>
<comment type="caution">
    <text evidence="10">The sequence shown here is derived from an EMBL/GenBank/DDBJ whole genome shotgun (WGS) entry which is preliminary data.</text>
</comment>
<evidence type="ECO:0000256" key="7">
    <source>
        <dbReference type="ARBA" id="ARBA00023136"/>
    </source>
</evidence>
<proteinExistence type="inferred from homology"/>
<dbReference type="CDD" id="cd02079">
    <property type="entry name" value="P-type_ATPase_HM"/>
    <property type="match status" value="1"/>
</dbReference>
<evidence type="ECO:0000259" key="9">
    <source>
        <dbReference type="Pfam" id="PF00122"/>
    </source>
</evidence>
<reference evidence="10 11" key="1">
    <citation type="submission" date="2019-03" db="EMBL/GenBank/DDBJ databases">
        <title>Reclassification of Micrococcus aloeverae and Micrococcus yunnanensis as later heterotypic synonyms of Micrococcus luteus.</title>
        <authorList>
            <person name="Huang C.-H."/>
        </authorList>
    </citation>
    <scope>NUCLEOTIDE SEQUENCE [LARGE SCALE GENOMIC DNA]</scope>
    <source>
        <strain evidence="10 11">BCRC 12151</strain>
    </source>
</reference>
<keyword evidence="3 8" id="KW-0812">Transmembrane</keyword>
<dbReference type="InterPro" id="IPR018303">
    <property type="entry name" value="ATPase_P-typ_P_site"/>
</dbReference>
<gene>
    <name evidence="10" type="primary">cadA</name>
    <name evidence="10" type="ORF">E4A49_11260</name>
</gene>
<dbReference type="Proteomes" id="UP000297477">
    <property type="component" value="Unassembled WGS sequence"/>
</dbReference>
<keyword evidence="10" id="KW-0378">Hydrolase</keyword>
<dbReference type="PRINTS" id="PR00119">
    <property type="entry name" value="CATATPASE"/>
</dbReference>
<dbReference type="InterPro" id="IPR023214">
    <property type="entry name" value="HAD_sf"/>
</dbReference>
<evidence type="ECO:0000313" key="10">
    <source>
        <dbReference type="EMBL" id="TFH97924.1"/>
    </source>
</evidence>
<evidence type="ECO:0000256" key="1">
    <source>
        <dbReference type="ARBA" id="ARBA00004651"/>
    </source>
</evidence>
<keyword evidence="8" id="KW-1003">Cell membrane</keyword>